<dbReference type="RefSeq" id="WP_127123740.1">
    <property type="nucleotide sequence ID" value="NZ_BHXQ01000006.1"/>
</dbReference>
<dbReference type="AlphaFoldDB" id="A0A401UDW6"/>
<keyword evidence="1" id="KW-1133">Transmembrane helix</keyword>
<keyword evidence="1" id="KW-0812">Transmembrane</keyword>
<gene>
    <name evidence="2" type="ORF">SanaruYs_33370</name>
</gene>
<accession>A0A401UDW6</accession>
<name>A0A401UDW6_9BACT</name>
<dbReference type="InterPro" id="IPR045749">
    <property type="entry name" value="DUF6090"/>
</dbReference>
<evidence type="ECO:0000256" key="1">
    <source>
        <dbReference type="SAM" id="Phobius"/>
    </source>
</evidence>
<dbReference type="Pfam" id="PF19578">
    <property type="entry name" value="DUF6090"/>
    <property type="match status" value="1"/>
</dbReference>
<proteinExistence type="predicted"/>
<comment type="caution">
    <text evidence="2">The sequence shown here is derived from an EMBL/GenBank/DDBJ whole genome shotgun (WGS) entry which is preliminary data.</text>
</comment>
<dbReference type="EMBL" id="BHXQ01000006">
    <property type="protein sequence ID" value="GCC53095.1"/>
    <property type="molecule type" value="Genomic_DNA"/>
</dbReference>
<reference evidence="2 3" key="1">
    <citation type="submission" date="2018-11" db="EMBL/GenBank/DDBJ databases">
        <title>Chryseotalea sanarue gen. nov., sp., nov., a member of the family Cytophagaceae, isolated from a brackish lake in Hamamatsu Japan.</title>
        <authorList>
            <person name="Maejima Y."/>
            <person name="Iino T."/>
            <person name="Muraguchi Y."/>
            <person name="Fukuda K."/>
            <person name="Ohkuma M."/>
            <person name="Moriuchi R."/>
            <person name="Dohra H."/>
            <person name="Kimbara K."/>
            <person name="Shintani M."/>
        </authorList>
    </citation>
    <scope>NUCLEOTIDE SEQUENCE [LARGE SCALE GENOMIC DNA]</scope>
    <source>
        <strain evidence="2 3">Ys</strain>
    </source>
</reference>
<protein>
    <submittedName>
        <fullName evidence="2">Uncharacterized protein</fullName>
    </submittedName>
</protein>
<feature type="transmembrane region" description="Helical" evidence="1">
    <location>
        <begin position="12"/>
        <end position="31"/>
    </location>
</feature>
<evidence type="ECO:0000313" key="3">
    <source>
        <dbReference type="Proteomes" id="UP000288227"/>
    </source>
</evidence>
<organism evidence="2 3">
    <name type="scientific">Chryseotalea sanaruensis</name>
    <dbReference type="NCBI Taxonomy" id="2482724"/>
    <lineage>
        <taxon>Bacteria</taxon>
        <taxon>Pseudomonadati</taxon>
        <taxon>Bacteroidota</taxon>
        <taxon>Cytophagia</taxon>
        <taxon>Cytophagales</taxon>
        <taxon>Chryseotaleaceae</taxon>
        <taxon>Chryseotalea</taxon>
    </lineage>
</organism>
<dbReference type="OrthoDB" id="979705at2"/>
<sequence length="224" mass="25683">MSKKSEKIQWKNQLINLLAIVIGVYIAFYLTERSNNANSRRQAKAYLASMADDLQSDIDELTISTDTLRYMVKVSDALTQSIVTQRIIQDSIGTMISSLYLIVPFNPKDNSYQSLVASGKLDAIENFELRKKITELYHQHYGSIKIFDDISNQQRISIITPYLMRTMQFSTVGLQNASQLWKDNMFANLAFSMHFNNTMKHRMDSTALVQAKELRKLLLAELNP</sequence>
<keyword evidence="1" id="KW-0472">Membrane</keyword>
<keyword evidence="3" id="KW-1185">Reference proteome</keyword>
<dbReference type="Proteomes" id="UP000288227">
    <property type="component" value="Unassembled WGS sequence"/>
</dbReference>
<evidence type="ECO:0000313" key="2">
    <source>
        <dbReference type="EMBL" id="GCC53095.1"/>
    </source>
</evidence>